<feature type="compositionally biased region" description="Basic and acidic residues" evidence="1">
    <location>
        <begin position="229"/>
        <end position="240"/>
    </location>
</feature>
<feature type="compositionally biased region" description="Basic and acidic residues" evidence="1">
    <location>
        <begin position="553"/>
        <end position="580"/>
    </location>
</feature>
<name>A0AAD4E630_9AGAM</name>
<feature type="compositionally biased region" description="Basic and acidic residues" evidence="1">
    <location>
        <begin position="288"/>
        <end position="330"/>
    </location>
</feature>
<dbReference type="Proteomes" id="UP001195769">
    <property type="component" value="Unassembled WGS sequence"/>
</dbReference>
<feature type="compositionally biased region" description="Basic and acidic residues" evidence="1">
    <location>
        <begin position="337"/>
        <end position="348"/>
    </location>
</feature>
<feature type="compositionally biased region" description="Basic and acidic residues" evidence="1">
    <location>
        <begin position="744"/>
        <end position="757"/>
    </location>
</feature>
<proteinExistence type="predicted"/>
<feature type="compositionally biased region" description="Polar residues" evidence="1">
    <location>
        <begin position="255"/>
        <end position="265"/>
    </location>
</feature>
<feature type="compositionally biased region" description="Basic residues" evidence="1">
    <location>
        <begin position="777"/>
        <end position="792"/>
    </location>
</feature>
<feature type="compositionally biased region" description="Basic and acidic residues" evidence="1">
    <location>
        <begin position="427"/>
        <end position="456"/>
    </location>
</feature>
<protein>
    <submittedName>
        <fullName evidence="2">Uncharacterized protein</fullName>
    </submittedName>
</protein>
<accession>A0AAD4E630</accession>
<sequence>MTFSIRPHCRPRTIPTPCVMSCRPQRGRTVASFKRLLLKWTNEFQIYLTSPREKRAAEPGHLVQMALGLVIEQVIAIKLMQELTNTQSWRTRRRPKLRRSSWYPPPHPPQSNVRILHPSTLPHANVVCHSRASLACSGSRKRVPLPPQRDSFQEGSRGRADVGYRSPPSTTRDSVPASRLITNDARIPSGPRLSPLEISRDTRSSDARGSRQAHSSSALHSNSQTDTYAHNESRDKRGQDQMDVEDPPAIIAKSTEPSRQLVNSQRYREDRDGAAPKRPRAMMDDVEVPARRRSPDRSPKLSRSEWKEPHRTAHEDVSRAAPSRDERRAPVESSTRVSRDTSRRHVDMSRPPPSAPTPKLSGTNSMPIGGRGNRFGDSASISPHPPLPSASFLPLASSASRRGVHVSGSNAQPVVSRPVRQPTGAMDNHDRLPRLDDFHDRERSTKILVDQRRQTERIVSPLLPRKPLSVPDPPANAPINTDSPLRLGARAARTRFGPPVPEPEGKPHPNSRRDQTPESPHSHHDHDHATSPPLSRNSSTASARDAVHPSQQSKHDGDVSLRSHRPPESRPHGPERKETNDLPEYPRSSSHNDRRDHGPPSLDHNQEWHVDDSKSSKWSRTRDLPPHESLRHADAESSPSGQHAANGEGSHQSLPLAMHPERARLLQSHLPHSLPPRPDTEPRRPRSTRPRHGSAPWAPSGSRFNQHFEEISFHGDRFDRSSNNHGSSLIDRLAVDGGQSSFSLRDRVKVPMKRPSDDPTVNDALMDVDDGHEGSKRSRRRGGKPKRPRRVV</sequence>
<evidence type="ECO:0000256" key="1">
    <source>
        <dbReference type="SAM" id="MobiDB-lite"/>
    </source>
</evidence>
<feature type="compositionally biased region" description="Basic and acidic residues" evidence="1">
    <location>
        <begin position="266"/>
        <end position="275"/>
    </location>
</feature>
<feature type="region of interest" description="Disordered" evidence="1">
    <location>
        <begin position="88"/>
        <end position="111"/>
    </location>
</feature>
<evidence type="ECO:0000313" key="2">
    <source>
        <dbReference type="EMBL" id="KAG1900369.1"/>
    </source>
</evidence>
<feature type="compositionally biased region" description="Polar residues" evidence="1">
    <location>
        <begin position="212"/>
        <end position="228"/>
    </location>
</feature>
<dbReference type="EMBL" id="JABBWK010000027">
    <property type="protein sequence ID" value="KAG1900369.1"/>
    <property type="molecule type" value="Genomic_DNA"/>
</dbReference>
<feature type="compositionally biased region" description="Basic and acidic residues" evidence="1">
    <location>
        <begin position="503"/>
        <end position="529"/>
    </location>
</feature>
<dbReference type="GeneID" id="64665605"/>
<feature type="region of interest" description="Disordered" evidence="1">
    <location>
        <begin position="137"/>
        <end position="792"/>
    </location>
</feature>
<gene>
    <name evidence="2" type="ORF">F5891DRAFT_312866</name>
</gene>
<feature type="compositionally biased region" description="Basic and acidic residues" evidence="1">
    <location>
        <begin position="706"/>
        <end position="722"/>
    </location>
</feature>
<evidence type="ECO:0000313" key="3">
    <source>
        <dbReference type="Proteomes" id="UP001195769"/>
    </source>
</evidence>
<feature type="compositionally biased region" description="Polar residues" evidence="1">
    <location>
        <begin position="637"/>
        <end position="653"/>
    </location>
</feature>
<feature type="compositionally biased region" description="Basic and acidic residues" evidence="1">
    <location>
        <begin position="198"/>
        <end position="209"/>
    </location>
</feature>
<organism evidence="2 3">
    <name type="scientific">Suillus fuscotomentosus</name>
    <dbReference type="NCBI Taxonomy" id="1912939"/>
    <lineage>
        <taxon>Eukaryota</taxon>
        <taxon>Fungi</taxon>
        <taxon>Dikarya</taxon>
        <taxon>Basidiomycota</taxon>
        <taxon>Agaricomycotina</taxon>
        <taxon>Agaricomycetes</taxon>
        <taxon>Agaricomycetidae</taxon>
        <taxon>Boletales</taxon>
        <taxon>Suillineae</taxon>
        <taxon>Suillaceae</taxon>
        <taxon>Suillus</taxon>
    </lineage>
</organism>
<reference evidence="2" key="1">
    <citation type="journal article" date="2020" name="New Phytol.">
        <title>Comparative genomics reveals dynamic genome evolution in host specialist ectomycorrhizal fungi.</title>
        <authorList>
            <person name="Lofgren L.A."/>
            <person name="Nguyen N.H."/>
            <person name="Vilgalys R."/>
            <person name="Ruytinx J."/>
            <person name="Liao H.L."/>
            <person name="Branco S."/>
            <person name="Kuo A."/>
            <person name="LaButti K."/>
            <person name="Lipzen A."/>
            <person name="Andreopoulos W."/>
            <person name="Pangilinan J."/>
            <person name="Riley R."/>
            <person name="Hundley H."/>
            <person name="Na H."/>
            <person name="Barry K."/>
            <person name="Grigoriev I.V."/>
            <person name="Stajich J.E."/>
            <person name="Kennedy P.G."/>
        </authorList>
    </citation>
    <scope>NUCLEOTIDE SEQUENCE</scope>
    <source>
        <strain evidence="2">FC203</strain>
    </source>
</reference>
<feature type="compositionally biased region" description="Basic residues" evidence="1">
    <location>
        <begin position="90"/>
        <end position="99"/>
    </location>
</feature>
<keyword evidence="3" id="KW-1185">Reference proteome</keyword>
<dbReference type="RefSeq" id="XP_041225945.1">
    <property type="nucleotide sequence ID" value="XM_041371307.1"/>
</dbReference>
<feature type="compositionally biased region" description="Basic and acidic residues" evidence="1">
    <location>
        <begin position="590"/>
        <end position="635"/>
    </location>
</feature>
<dbReference type="AlphaFoldDB" id="A0AAD4E630"/>
<feature type="compositionally biased region" description="Low complexity" evidence="1">
    <location>
        <begin position="389"/>
        <end position="400"/>
    </location>
</feature>
<comment type="caution">
    <text evidence="2">The sequence shown here is derived from an EMBL/GenBank/DDBJ whole genome shotgun (WGS) entry which is preliminary data.</text>
</comment>